<evidence type="ECO:0000256" key="6">
    <source>
        <dbReference type="RuleBase" id="RU361177"/>
    </source>
</evidence>
<comment type="caution">
    <text evidence="8">The sequence shown here is derived from an EMBL/GenBank/DDBJ whole genome shotgun (WGS) entry which is preliminary data.</text>
</comment>
<organism evidence="8 9">
    <name type="scientific">Eleusine coracana subsp. coracana</name>
    <dbReference type="NCBI Taxonomy" id="191504"/>
    <lineage>
        <taxon>Eukaryota</taxon>
        <taxon>Viridiplantae</taxon>
        <taxon>Streptophyta</taxon>
        <taxon>Embryophyta</taxon>
        <taxon>Tracheophyta</taxon>
        <taxon>Spermatophyta</taxon>
        <taxon>Magnoliopsida</taxon>
        <taxon>Liliopsida</taxon>
        <taxon>Poales</taxon>
        <taxon>Poaceae</taxon>
        <taxon>PACMAD clade</taxon>
        <taxon>Chloridoideae</taxon>
        <taxon>Cynodonteae</taxon>
        <taxon>Eleusininae</taxon>
        <taxon>Eleusine</taxon>
    </lineage>
</organism>
<proteinExistence type="inferred from homology"/>
<dbReference type="Proteomes" id="UP001054889">
    <property type="component" value="Unassembled WGS sequence"/>
</dbReference>
<reference evidence="8" key="2">
    <citation type="submission" date="2021-12" db="EMBL/GenBank/DDBJ databases">
        <title>Resequencing data analysis of finger millet.</title>
        <authorList>
            <person name="Hatakeyama M."/>
            <person name="Aluri S."/>
            <person name="Balachadran M.T."/>
            <person name="Sivarajan S.R."/>
            <person name="Poveda L."/>
            <person name="Shimizu-Inatsugi R."/>
            <person name="Schlapbach R."/>
            <person name="Sreeman S.M."/>
            <person name="Shimizu K.K."/>
        </authorList>
    </citation>
    <scope>NUCLEOTIDE SEQUENCE</scope>
</reference>
<dbReference type="PRINTS" id="PR00419">
    <property type="entry name" value="ADXRDTASE"/>
</dbReference>
<dbReference type="GO" id="GO:0050660">
    <property type="term" value="F:flavin adenine dinucleotide binding"/>
    <property type="evidence" value="ECO:0007669"/>
    <property type="project" value="InterPro"/>
</dbReference>
<keyword evidence="4" id="KW-0521">NADP</keyword>
<dbReference type="FunFam" id="3.50.50.60:FF:000169">
    <property type="entry name" value="Flavin-containing monooxygenase"/>
    <property type="match status" value="1"/>
</dbReference>
<evidence type="ECO:0000256" key="3">
    <source>
        <dbReference type="ARBA" id="ARBA00022827"/>
    </source>
</evidence>
<sequence length="517" mass="56405">MEKKRVAIVGAGVSGLAACKHLLERGCRPVVFEADTVIGGVWAHVPDSTKLQTQRPMYQYSDFPWPETVTEVFPDHHQVTAYLDAYARHFGVLECIRFGHRVTGMEYDGVDEKVVAAWDEWAGNGEAFGSGTGEWCLAVADAAGRVERSGSRSSYARMTAAQAAAWRRLAAMGLARHSGRAKPRHGERRCGDVAHVSTVGAAATRGADGAVRGSSSSRRPRGAMCGRSVKQLDAETVLGWHGVSCSAWANGTTLGQRNGPEAFDGQVIHSMDYAKMGTKKAREMLKGKSVTVIGYLKSAIDIAAECAEANGNSSVLVFGSVNRITPYSQAQRRLSPLAPGHPIGSIGLLVENQSSPIKSDVVIFGTGFRGDQKIKDMFTSEYFRGISVGSASTTVALYRECIHPKIPQLAVLGYSESTANLYTAELRAKWLAHFLDDGFRLPDIASMEKDVLASEKYMKRYAGPYFRRSCIGVLHIWYNDQLCKDMGCNPRRKKGFIEELFGVYSPADYADLQPKKE</sequence>
<dbReference type="EMBL" id="BQKI01000021">
    <property type="protein sequence ID" value="GJN12095.1"/>
    <property type="molecule type" value="Genomic_DNA"/>
</dbReference>
<comment type="cofactor">
    <cofactor evidence="6">
        <name>FAD</name>
        <dbReference type="ChEBI" id="CHEBI:57692"/>
    </cofactor>
</comment>
<dbReference type="GO" id="GO:0050661">
    <property type="term" value="F:NADP binding"/>
    <property type="evidence" value="ECO:0007669"/>
    <property type="project" value="InterPro"/>
</dbReference>
<evidence type="ECO:0000256" key="5">
    <source>
        <dbReference type="ARBA" id="ARBA00023002"/>
    </source>
</evidence>
<dbReference type="FunFam" id="3.50.50.60:FF:000403">
    <property type="entry name" value="Flavin-containing monooxygenase"/>
    <property type="match status" value="1"/>
</dbReference>
<feature type="region of interest" description="Disordered" evidence="7">
    <location>
        <begin position="204"/>
        <end position="225"/>
    </location>
</feature>
<comment type="similarity">
    <text evidence="1 6">Belongs to the FMO family.</text>
</comment>
<dbReference type="PIRSF" id="PIRSF000332">
    <property type="entry name" value="FMO"/>
    <property type="match status" value="1"/>
</dbReference>
<evidence type="ECO:0000256" key="4">
    <source>
        <dbReference type="ARBA" id="ARBA00022857"/>
    </source>
</evidence>
<dbReference type="Pfam" id="PF00743">
    <property type="entry name" value="FMO-like"/>
    <property type="match status" value="1"/>
</dbReference>
<dbReference type="PROSITE" id="PS51257">
    <property type="entry name" value="PROKAR_LIPOPROTEIN"/>
    <property type="match status" value="1"/>
</dbReference>
<reference evidence="8" key="1">
    <citation type="journal article" date="2018" name="DNA Res.">
        <title>Multiple hybrid de novo genome assembly of finger millet, an orphan allotetraploid crop.</title>
        <authorList>
            <person name="Hatakeyama M."/>
            <person name="Aluri S."/>
            <person name="Balachadran M.T."/>
            <person name="Sivarajan S.R."/>
            <person name="Patrignani A."/>
            <person name="Gruter S."/>
            <person name="Poveda L."/>
            <person name="Shimizu-Inatsugi R."/>
            <person name="Baeten J."/>
            <person name="Francoijs K.J."/>
            <person name="Nataraja K.N."/>
            <person name="Reddy Y.A.N."/>
            <person name="Phadnis S."/>
            <person name="Ravikumar R.L."/>
            <person name="Schlapbach R."/>
            <person name="Sreeman S.M."/>
            <person name="Shimizu K.K."/>
        </authorList>
    </citation>
    <scope>NUCLEOTIDE SEQUENCE</scope>
</reference>
<keyword evidence="2 6" id="KW-0285">Flavoprotein</keyword>
<evidence type="ECO:0000256" key="2">
    <source>
        <dbReference type="ARBA" id="ARBA00022630"/>
    </source>
</evidence>
<dbReference type="PANTHER" id="PTHR23023">
    <property type="entry name" value="DIMETHYLANILINE MONOOXYGENASE"/>
    <property type="match status" value="1"/>
</dbReference>
<dbReference type="Gene3D" id="3.50.50.60">
    <property type="entry name" value="FAD/NAD(P)-binding domain"/>
    <property type="match status" value="3"/>
</dbReference>
<evidence type="ECO:0000313" key="9">
    <source>
        <dbReference type="Proteomes" id="UP001054889"/>
    </source>
</evidence>
<gene>
    <name evidence="8" type="primary">ga30342</name>
    <name evidence="8" type="ORF">PR202_ga30342</name>
</gene>
<evidence type="ECO:0000256" key="1">
    <source>
        <dbReference type="ARBA" id="ARBA00009183"/>
    </source>
</evidence>
<name>A0AAV5DNR5_ELECO</name>
<evidence type="ECO:0000313" key="8">
    <source>
        <dbReference type="EMBL" id="GJN12095.1"/>
    </source>
</evidence>
<dbReference type="InterPro" id="IPR000960">
    <property type="entry name" value="Flavin_mOase"/>
</dbReference>
<dbReference type="GO" id="GO:0004499">
    <property type="term" value="F:N,N-dimethylaniline monooxygenase activity"/>
    <property type="evidence" value="ECO:0007669"/>
    <property type="project" value="InterPro"/>
</dbReference>
<evidence type="ECO:0000256" key="7">
    <source>
        <dbReference type="SAM" id="MobiDB-lite"/>
    </source>
</evidence>
<keyword evidence="9" id="KW-1185">Reference proteome</keyword>
<dbReference type="InterPro" id="IPR036188">
    <property type="entry name" value="FAD/NAD-bd_sf"/>
</dbReference>
<keyword evidence="5 6" id="KW-0560">Oxidoreductase</keyword>
<dbReference type="EC" id="1.-.-.-" evidence="6"/>
<protein>
    <recommendedName>
        <fullName evidence="6">Flavin-containing monooxygenase</fullName>
        <ecNumber evidence="6">1.-.-.-</ecNumber>
    </recommendedName>
</protein>
<feature type="compositionally biased region" description="Low complexity" evidence="7">
    <location>
        <begin position="205"/>
        <end position="217"/>
    </location>
</feature>
<dbReference type="AlphaFoldDB" id="A0AAV5DNR5"/>
<keyword evidence="6" id="KW-0503">Monooxygenase</keyword>
<dbReference type="InterPro" id="IPR020946">
    <property type="entry name" value="Flavin_mOase-like"/>
</dbReference>
<keyword evidence="3 6" id="KW-0274">FAD</keyword>
<dbReference type="InterPro" id="IPR050346">
    <property type="entry name" value="FMO-like"/>
</dbReference>
<accession>A0AAV5DNR5</accession>
<dbReference type="SUPFAM" id="SSF51905">
    <property type="entry name" value="FAD/NAD(P)-binding domain"/>
    <property type="match status" value="2"/>
</dbReference>